<protein>
    <submittedName>
        <fullName evidence="1">Uncharacterized protein</fullName>
    </submittedName>
</protein>
<reference evidence="1 2" key="1">
    <citation type="submission" date="2023-09" db="EMBL/GenBank/DDBJ databases">
        <authorList>
            <person name="Wang M."/>
        </authorList>
    </citation>
    <scope>NUCLEOTIDE SEQUENCE [LARGE SCALE GENOMIC DNA]</scope>
    <source>
        <strain evidence="1">GT-2023</strain>
        <tissue evidence="1">Liver</tissue>
    </source>
</reference>
<evidence type="ECO:0000313" key="1">
    <source>
        <dbReference type="EMBL" id="KAL1264919.1"/>
    </source>
</evidence>
<evidence type="ECO:0000313" key="2">
    <source>
        <dbReference type="Proteomes" id="UP001558613"/>
    </source>
</evidence>
<name>A0ABR3MIK3_9TELE</name>
<dbReference type="EMBL" id="JAYMGO010000012">
    <property type="protein sequence ID" value="KAL1264919.1"/>
    <property type="molecule type" value="Genomic_DNA"/>
</dbReference>
<sequence>MSPGTSRFSVSDLLPLTKREVCVTVKNLPPRDGQRAAFMNRVEQSARLTHTIVAVCALVLAVHAGMRVCTSDTRMHCSEPLYDRQKKRCERQETFISLQTAGDEGLCGNSAEVKMMRRSDNKTRKETAALSYTRAHISTPQRHRL</sequence>
<keyword evidence="2" id="KW-1185">Reference proteome</keyword>
<gene>
    <name evidence="1" type="ORF">QQF64_005274</name>
</gene>
<organism evidence="1 2">
    <name type="scientific">Cirrhinus molitorella</name>
    <name type="common">mud carp</name>
    <dbReference type="NCBI Taxonomy" id="172907"/>
    <lineage>
        <taxon>Eukaryota</taxon>
        <taxon>Metazoa</taxon>
        <taxon>Chordata</taxon>
        <taxon>Craniata</taxon>
        <taxon>Vertebrata</taxon>
        <taxon>Euteleostomi</taxon>
        <taxon>Actinopterygii</taxon>
        <taxon>Neopterygii</taxon>
        <taxon>Teleostei</taxon>
        <taxon>Ostariophysi</taxon>
        <taxon>Cypriniformes</taxon>
        <taxon>Cyprinidae</taxon>
        <taxon>Labeoninae</taxon>
        <taxon>Labeonini</taxon>
        <taxon>Cirrhinus</taxon>
    </lineage>
</organism>
<comment type="caution">
    <text evidence="1">The sequence shown here is derived from an EMBL/GenBank/DDBJ whole genome shotgun (WGS) entry which is preliminary data.</text>
</comment>
<proteinExistence type="predicted"/>
<accession>A0ABR3MIK3</accession>
<dbReference type="Proteomes" id="UP001558613">
    <property type="component" value="Unassembled WGS sequence"/>
</dbReference>